<evidence type="ECO:0000256" key="12">
    <source>
        <dbReference type="PIRSR" id="PIRSR036426-1"/>
    </source>
</evidence>
<dbReference type="UniPathway" id="UPA00262">
    <property type="reaction ID" value="UER00222"/>
</dbReference>
<dbReference type="GO" id="GO:0009236">
    <property type="term" value="P:cobalamin biosynthetic process"/>
    <property type="evidence" value="ECO:0007669"/>
    <property type="project" value="UniProtKB-KW"/>
</dbReference>
<proteinExistence type="predicted"/>
<keyword evidence="4 15" id="KW-0808">Transferase</keyword>
<dbReference type="NCBIfam" id="TIGR01470">
    <property type="entry name" value="cysG_Nterm"/>
    <property type="match status" value="1"/>
</dbReference>
<keyword evidence="3 15" id="KW-0489">Methyltransferase</keyword>
<keyword evidence="7" id="KW-0520">NAD</keyword>
<evidence type="ECO:0000256" key="7">
    <source>
        <dbReference type="ARBA" id="ARBA00023027"/>
    </source>
</evidence>
<evidence type="ECO:0000256" key="4">
    <source>
        <dbReference type="ARBA" id="ARBA00022679"/>
    </source>
</evidence>
<dbReference type="InterPro" id="IPR014777">
    <property type="entry name" value="4pyrrole_Mease_sub1"/>
</dbReference>
<keyword evidence="9" id="KW-0627">Porphyrin biosynthesis</keyword>
<dbReference type="NCBIfam" id="NF004790">
    <property type="entry name" value="PRK06136.1"/>
    <property type="match status" value="1"/>
</dbReference>
<dbReference type="GO" id="GO:0051266">
    <property type="term" value="F:sirohydrochlorin ferrochelatase activity"/>
    <property type="evidence" value="ECO:0007669"/>
    <property type="project" value="InterPro"/>
</dbReference>
<dbReference type="Gene3D" id="3.30.950.10">
    <property type="entry name" value="Methyltransferase, Cobalt-precorrin-4 Transmethylase, Domain 2"/>
    <property type="match status" value="1"/>
</dbReference>
<dbReference type="SUPFAM" id="SSF53790">
    <property type="entry name" value="Tetrapyrrole methylase"/>
    <property type="match status" value="1"/>
</dbReference>
<evidence type="ECO:0000256" key="8">
    <source>
        <dbReference type="ARBA" id="ARBA00023239"/>
    </source>
</evidence>
<dbReference type="InterPro" id="IPR012409">
    <property type="entry name" value="Sirohaem_synth"/>
</dbReference>
<evidence type="ECO:0000256" key="9">
    <source>
        <dbReference type="ARBA" id="ARBA00023244"/>
    </source>
</evidence>
<evidence type="ECO:0000256" key="10">
    <source>
        <dbReference type="ARBA" id="ARBA00023268"/>
    </source>
</evidence>
<dbReference type="eggNOG" id="COG1648">
    <property type="taxonomic scope" value="Bacteria"/>
</dbReference>
<dbReference type="SUPFAM" id="SSF51735">
    <property type="entry name" value="NAD(P)-binding Rossmann-fold domains"/>
    <property type="match status" value="1"/>
</dbReference>
<dbReference type="PANTHER" id="PTHR45790:SF3">
    <property type="entry name" value="S-ADENOSYL-L-METHIONINE-DEPENDENT UROPORPHYRINOGEN III METHYLTRANSFERASE, CHLOROPLASTIC"/>
    <property type="match status" value="1"/>
</dbReference>
<keyword evidence="6" id="KW-0560">Oxidoreductase</keyword>
<evidence type="ECO:0000256" key="6">
    <source>
        <dbReference type="ARBA" id="ARBA00023002"/>
    </source>
</evidence>
<dbReference type="EMBL" id="CP002666">
    <property type="protein sequence ID" value="AEE46246.1"/>
    <property type="molecule type" value="Genomic_DNA"/>
</dbReference>
<evidence type="ECO:0000256" key="13">
    <source>
        <dbReference type="SAM" id="MobiDB-lite"/>
    </source>
</evidence>
<dbReference type="GO" id="GO:0051287">
    <property type="term" value="F:NAD binding"/>
    <property type="evidence" value="ECO:0007669"/>
    <property type="project" value="InterPro"/>
</dbReference>
<dbReference type="InterPro" id="IPR014776">
    <property type="entry name" value="4pyrrole_Mease_sub2"/>
</dbReference>
<dbReference type="Pfam" id="PF13241">
    <property type="entry name" value="NAD_binding_7"/>
    <property type="match status" value="1"/>
</dbReference>
<feature type="active site" description="Proton acceptor" evidence="12">
    <location>
        <position position="207"/>
    </location>
</feature>
<keyword evidence="8" id="KW-0456">Lyase</keyword>
<dbReference type="GO" id="GO:0019354">
    <property type="term" value="P:siroheme biosynthetic process"/>
    <property type="evidence" value="ECO:0007669"/>
    <property type="project" value="UniProtKB-UniPathway"/>
</dbReference>
<dbReference type="CDD" id="cd11642">
    <property type="entry name" value="SUMT"/>
    <property type="match status" value="1"/>
</dbReference>
<dbReference type="eggNOG" id="COG0007">
    <property type="taxonomic scope" value="Bacteria"/>
</dbReference>
<evidence type="ECO:0000256" key="11">
    <source>
        <dbReference type="ARBA" id="ARBA00047561"/>
    </source>
</evidence>
<dbReference type="STRING" id="590998.Celf_2118"/>
<accession>F4H0Z9</accession>
<protein>
    <submittedName>
        <fullName evidence="15">Uroporphyrin-III C-methyltransferase</fullName>
    </submittedName>
</protein>
<evidence type="ECO:0000256" key="1">
    <source>
        <dbReference type="ARBA" id="ARBA00005010"/>
    </source>
</evidence>
<dbReference type="PANTHER" id="PTHR45790">
    <property type="entry name" value="SIROHEME SYNTHASE-RELATED"/>
    <property type="match status" value="1"/>
</dbReference>
<comment type="catalytic activity">
    <reaction evidence="11">
        <text>precorrin-2 + NAD(+) = sirohydrochlorin + NADH + 2 H(+)</text>
        <dbReference type="Rhea" id="RHEA:15613"/>
        <dbReference type="ChEBI" id="CHEBI:15378"/>
        <dbReference type="ChEBI" id="CHEBI:57540"/>
        <dbReference type="ChEBI" id="CHEBI:57945"/>
        <dbReference type="ChEBI" id="CHEBI:58351"/>
        <dbReference type="ChEBI" id="CHEBI:58827"/>
        <dbReference type="EC" id="1.3.1.76"/>
    </reaction>
</comment>
<feature type="active site" description="Proton donor" evidence="12">
    <location>
        <position position="229"/>
    </location>
</feature>
<organism evidence="15 16">
    <name type="scientific">Cellulomonas fimi (strain ATCC 484 / DSM 20113 / JCM 1341 / CCUG 24087 / LMG 16345 / NBRC 15513 / NCIMB 8980 / NCTC 7547 / NRS-133)</name>
    <dbReference type="NCBI Taxonomy" id="590998"/>
    <lineage>
        <taxon>Bacteria</taxon>
        <taxon>Bacillati</taxon>
        <taxon>Actinomycetota</taxon>
        <taxon>Actinomycetes</taxon>
        <taxon>Micrococcales</taxon>
        <taxon>Cellulomonadaceae</taxon>
        <taxon>Cellulomonas</taxon>
    </lineage>
</organism>
<dbReference type="Gene3D" id="3.40.1010.10">
    <property type="entry name" value="Cobalt-precorrin-4 Transmethylase, Domain 1"/>
    <property type="match status" value="1"/>
</dbReference>
<gene>
    <name evidence="15" type="ordered locus">Celf_2118</name>
</gene>
<evidence type="ECO:0000313" key="15">
    <source>
        <dbReference type="EMBL" id="AEE46246.1"/>
    </source>
</evidence>
<evidence type="ECO:0000259" key="14">
    <source>
        <dbReference type="Pfam" id="PF00590"/>
    </source>
</evidence>
<dbReference type="Gene3D" id="3.40.50.720">
    <property type="entry name" value="NAD(P)-binding Rossmann-like Domain"/>
    <property type="match status" value="1"/>
</dbReference>
<dbReference type="Proteomes" id="UP000008460">
    <property type="component" value="Chromosome"/>
</dbReference>
<evidence type="ECO:0000313" key="16">
    <source>
        <dbReference type="Proteomes" id="UP000008460"/>
    </source>
</evidence>
<keyword evidence="16" id="KW-1185">Reference proteome</keyword>
<dbReference type="GO" id="GO:0032259">
    <property type="term" value="P:methylation"/>
    <property type="evidence" value="ECO:0007669"/>
    <property type="project" value="UniProtKB-KW"/>
</dbReference>
<dbReference type="InterPro" id="IPR006366">
    <property type="entry name" value="CobA/CysG_C"/>
</dbReference>
<dbReference type="InterPro" id="IPR035996">
    <property type="entry name" value="4pyrrol_Methylase_sf"/>
</dbReference>
<dbReference type="InterPro" id="IPR036291">
    <property type="entry name" value="NAD(P)-bd_dom_sf"/>
</dbReference>
<dbReference type="InterPro" id="IPR050161">
    <property type="entry name" value="Siro_Cobalamin_biosynth"/>
</dbReference>
<dbReference type="AlphaFoldDB" id="F4H0Z9"/>
<dbReference type="Pfam" id="PF00590">
    <property type="entry name" value="TP_methylase"/>
    <property type="match status" value="1"/>
</dbReference>
<feature type="region of interest" description="Disordered" evidence="13">
    <location>
        <begin position="414"/>
        <end position="439"/>
    </location>
</feature>
<dbReference type="PIRSF" id="PIRSF036426">
    <property type="entry name" value="Sirohaem_synth"/>
    <property type="match status" value="1"/>
</dbReference>
<dbReference type="HOGENOM" id="CLU_011276_1_0_11"/>
<evidence type="ECO:0000256" key="3">
    <source>
        <dbReference type="ARBA" id="ARBA00022603"/>
    </source>
</evidence>
<evidence type="ECO:0000256" key="5">
    <source>
        <dbReference type="ARBA" id="ARBA00022691"/>
    </source>
</evidence>
<sequence>MTGPSTGTGTLDAMPRHPLLLDLTGRRVVVVGGGPVAARRTARLVADGADVLVVAPRLCEDLAELVARDAVRWAPREYLATDLDGAWLVHTATGERDVDAAVAADADALRVWCVHAGDGARSTAWTPAVARVDDVTVAVTAGGDPRRATAVRDAVALLLDTGALPLRRHRRAAVGTVTLVGGGPGDPGLVTTRGRRALAEADVVVVDRLAPRTLLDELDPDVEVVEAGKQPHAHTLTQEQINEVLVERALRGLRVVRLKGGDPFVLGRGGEEVLACLEAGVPVEVVPGVTSAIAVPGVAGIPVTQRGVSRQVTILSAHDSAPDWSSLAAVEGTLVLLMGVGRLAEHAAALVAHGKDPATPVAVVENGTLPGQRTTVATLATIAQRAAERGVGNPAVVVVGEVAALADVLGPHGTGPAAEPAATPARAGTAAAEAPDATP</sequence>
<dbReference type="GO" id="GO:0043115">
    <property type="term" value="F:precorrin-2 dehydrogenase activity"/>
    <property type="evidence" value="ECO:0007669"/>
    <property type="project" value="UniProtKB-EC"/>
</dbReference>
<comment type="pathway">
    <text evidence="1">Porphyrin-containing compound metabolism; siroheme biosynthesis; sirohydrochlorin from precorrin-2: step 1/1.</text>
</comment>
<name>F4H0Z9_CELFA</name>
<keyword evidence="2" id="KW-0169">Cobalamin biosynthesis</keyword>
<keyword evidence="5" id="KW-0949">S-adenosyl-L-methionine</keyword>
<reference evidence="15 16" key="1">
    <citation type="submission" date="2011-04" db="EMBL/GenBank/DDBJ databases">
        <title>Complete sequence of Cellulomonas fimi ATCC 484.</title>
        <authorList>
            <consortium name="US DOE Joint Genome Institute"/>
            <person name="Lucas S."/>
            <person name="Han J."/>
            <person name="Lapidus A."/>
            <person name="Cheng J.-F."/>
            <person name="Goodwin L."/>
            <person name="Pitluck S."/>
            <person name="Peters L."/>
            <person name="Chertkov O."/>
            <person name="Detter J.C."/>
            <person name="Han C."/>
            <person name="Tapia R."/>
            <person name="Land M."/>
            <person name="Hauser L."/>
            <person name="Kyrpides N."/>
            <person name="Ivanova N."/>
            <person name="Ovchinnikova G."/>
            <person name="Pagani I."/>
            <person name="Mead D."/>
            <person name="Brumm P."/>
            <person name="Woyke T."/>
        </authorList>
    </citation>
    <scope>NUCLEOTIDE SEQUENCE [LARGE SCALE GENOMIC DNA]</scope>
    <source>
        <strain evidence="16">ATCC 484 / DSM 20113 / JCM 1341 / NBRC 15513 / NCIMB 8980 / NCTC 7547</strain>
    </source>
</reference>
<dbReference type="InterPro" id="IPR000878">
    <property type="entry name" value="4pyrrol_Mease"/>
</dbReference>
<keyword evidence="10" id="KW-0511">Multifunctional enzyme</keyword>
<evidence type="ECO:0000256" key="2">
    <source>
        <dbReference type="ARBA" id="ARBA00022573"/>
    </source>
</evidence>
<dbReference type="KEGG" id="cfi:Celf_2118"/>
<dbReference type="FunFam" id="3.40.1010.10:FF:000001">
    <property type="entry name" value="Siroheme synthase"/>
    <property type="match status" value="1"/>
</dbReference>
<dbReference type="InterPro" id="IPR006367">
    <property type="entry name" value="Sirohaem_synthase_N"/>
</dbReference>
<dbReference type="GO" id="GO:0004851">
    <property type="term" value="F:uroporphyrin-III C-methyltransferase activity"/>
    <property type="evidence" value="ECO:0007669"/>
    <property type="project" value="InterPro"/>
</dbReference>
<dbReference type="FunFam" id="3.30.950.10:FF:000001">
    <property type="entry name" value="Siroheme synthase"/>
    <property type="match status" value="1"/>
</dbReference>
<feature type="domain" description="Tetrapyrrole methylase" evidence="14">
    <location>
        <begin position="176"/>
        <end position="382"/>
    </location>
</feature>
<dbReference type="NCBIfam" id="TIGR01469">
    <property type="entry name" value="cobA_cysG_Cterm"/>
    <property type="match status" value="1"/>
</dbReference>